<dbReference type="InterPro" id="IPR001870">
    <property type="entry name" value="B30.2/SPRY"/>
</dbReference>
<keyword evidence="5" id="KW-0175">Coiled coil</keyword>
<dbReference type="InterPro" id="IPR050143">
    <property type="entry name" value="TRIM/RBCC"/>
</dbReference>
<dbReference type="SMART" id="SM00184">
    <property type="entry name" value="RING"/>
    <property type="match status" value="1"/>
</dbReference>
<dbReference type="InterPro" id="IPR000315">
    <property type="entry name" value="Znf_B-box"/>
</dbReference>
<dbReference type="FunFam" id="2.60.120.920:FF:000004">
    <property type="entry name" value="Butyrophilin subfamily 1 member A1"/>
    <property type="match status" value="1"/>
</dbReference>
<dbReference type="SUPFAM" id="SSF57845">
    <property type="entry name" value="B-box zinc-binding domain"/>
    <property type="match status" value="1"/>
</dbReference>
<dbReference type="SMART" id="SM00336">
    <property type="entry name" value="BBOX"/>
    <property type="match status" value="1"/>
</dbReference>
<feature type="domain" description="B30.2/SPRY" evidence="8">
    <location>
        <begin position="256"/>
        <end position="454"/>
    </location>
</feature>
<evidence type="ECO:0000259" key="7">
    <source>
        <dbReference type="PROSITE" id="PS50119"/>
    </source>
</evidence>
<accession>A0A8C3SZ37</accession>
<dbReference type="InterPro" id="IPR013320">
    <property type="entry name" value="ConA-like_dom_sf"/>
</dbReference>
<keyword evidence="3" id="KW-0862">Zinc</keyword>
<dbReference type="FunFam" id="3.30.40.10:FF:000389">
    <property type="entry name" value="E3 ubiquitin-protein ligase TRIM62"/>
    <property type="match status" value="1"/>
</dbReference>
<feature type="coiled-coil region" evidence="5">
    <location>
        <begin position="125"/>
        <end position="152"/>
    </location>
</feature>
<dbReference type="InterPro" id="IPR035830">
    <property type="entry name" value="PRY/SPRY_TRIM62"/>
</dbReference>
<dbReference type="Pfam" id="PF13765">
    <property type="entry name" value="PRY"/>
    <property type="match status" value="1"/>
</dbReference>
<dbReference type="Pfam" id="PF00643">
    <property type="entry name" value="zf-B_box"/>
    <property type="match status" value="1"/>
</dbReference>
<dbReference type="SMART" id="SM00449">
    <property type="entry name" value="SPRY"/>
    <property type="match status" value="1"/>
</dbReference>
<dbReference type="Pfam" id="PF13445">
    <property type="entry name" value="zf-RING_UBOX"/>
    <property type="match status" value="1"/>
</dbReference>
<evidence type="ECO:0000256" key="4">
    <source>
        <dbReference type="PROSITE-ProRule" id="PRU00024"/>
    </source>
</evidence>
<protein>
    <submittedName>
        <fullName evidence="9">Tripartite motif containing 62</fullName>
    </submittedName>
</protein>
<keyword evidence="10" id="KW-1185">Reference proteome</keyword>
<dbReference type="CDD" id="cd19792">
    <property type="entry name" value="Bbox2_TRIM62_C-IV"/>
    <property type="match status" value="1"/>
</dbReference>
<dbReference type="Gene3D" id="3.30.160.60">
    <property type="entry name" value="Classic Zinc Finger"/>
    <property type="match status" value="1"/>
</dbReference>
<evidence type="ECO:0000256" key="1">
    <source>
        <dbReference type="ARBA" id="ARBA00022723"/>
    </source>
</evidence>
<dbReference type="Pfam" id="PF00622">
    <property type="entry name" value="SPRY"/>
    <property type="match status" value="1"/>
</dbReference>
<dbReference type="AlphaFoldDB" id="A0A8C3SZ37"/>
<keyword evidence="1" id="KW-0479">Metal-binding</keyword>
<name>A0A8C3SZ37_CHESE</name>
<evidence type="ECO:0000256" key="3">
    <source>
        <dbReference type="ARBA" id="ARBA00022833"/>
    </source>
</evidence>
<dbReference type="GO" id="GO:0008270">
    <property type="term" value="F:zinc ion binding"/>
    <property type="evidence" value="ECO:0007669"/>
    <property type="project" value="UniProtKB-KW"/>
</dbReference>
<evidence type="ECO:0000256" key="2">
    <source>
        <dbReference type="ARBA" id="ARBA00022771"/>
    </source>
</evidence>
<dbReference type="PANTHER" id="PTHR24103">
    <property type="entry name" value="E3 UBIQUITIN-PROTEIN LIGASE TRIM"/>
    <property type="match status" value="1"/>
</dbReference>
<dbReference type="InterPro" id="IPR013083">
    <property type="entry name" value="Znf_RING/FYVE/PHD"/>
</dbReference>
<dbReference type="InterPro" id="IPR001841">
    <property type="entry name" value="Znf_RING"/>
</dbReference>
<feature type="domain" description="B box-type" evidence="7">
    <location>
        <begin position="88"/>
        <end position="128"/>
    </location>
</feature>
<evidence type="ECO:0000256" key="5">
    <source>
        <dbReference type="SAM" id="Coils"/>
    </source>
</evidence>
<feature type="domain" description="RING-type" evidence="6">
    <location>
        <begin position="11"/>
        <end position="54"/>
    </location>
</feature>
<dbReference type="Gene3D" id="3.30.40.10">
    <property type="entry name" value="Zinc/RING finger domain, C3HC4 (zinc finger)"/>
    <property type="match status" value="1"/>
</dbReference>
<proteinExistence type="predicted"/>
<dbReference type="CDD" id="cd16608">
    <property type="entry name" value="RING-HC_TRIM62_C-IV"/>
    <property type="match status" value="1"/>
</dbReference>
<keyword evidence="2 4" id="KW-0863">Zinc-finger</keyword>
<dbReference type="PROSITE" id="PS50119">
    <property type="entry name" value="ZF_BBOX"/>
    <property type="match status" value="1"/>
</dbReference>
<sequence length="454" mass="51863">MACSLKDELLCSICLSIYQDPVSFGCEHYFCRKCITEHWVRQEHQGARDCPECRRTFAEPALAPSLKLANIVERYAAFPLDAILSARRRSAPCKEHEKVKLFCLTDRAVVCFFCDEPAVHEQHQVTNVDDAFEELQRELKEQLQALQDSERGHTEALHLLKRQLAETKRLKSRTSVGAFFEMFPVLRAGPVRQAELQGLYAWMRQRCREEGKPHIAVGELQGLHANQLDSPTRLKGKIHETNLTYEDFPTSKYMGPLQYTIWKSLFQDIHPVPAALTLDPVTAHQRLILSDDCTIVAYGNLHPQPLQDSPKRFDVEVSVLGSEAFGSGVHYWEVIVSEKTQWMIGLAHEAVTRKGSIQIQPSRGFYCIVMHDGNQYSACTEPWTRLNVKSKLEKVGVFLDYDKGLLIFYNADDMSWLYTFREKFPGKLCSYFSPGQSHANGKNVQPLRINTVRI</sequence>
<dbReference type="SUPFAM" id="SSF57850">
    <property type="entry name" value="RING/U-box"/>
    <property type="match status" value="1"/>
</dbReference>
<dbReference type="SMART" id="SM00589">
    <property type="entry name" value="PRY"/>
    <property type="match status" value="1"/>
</dbReference>
<dbReference type="PRINTS" id="PR01407">
    <property type="entry name" value="BUTYPHLNCDUF"/>
</dbReference>
<reference evidence="9" key="1">
    <citation type="submission" date="2025-08" db="UniProtKB">
        <authorList>
            <consortium name="Ensembl"/>
        </authorList>
    </citation>
    <scope>IDENTIFICATION</scope>
</reference>
<dbReference type="PROSITE" id="PS50188">
    <property type="entry name" value="B302_SPRY"/>
    <property type="match status" value="1"/>
</dbReference>
<dbReference type="Gene3D" id="2.60.120.920">
    <property type="match status" value="1"/>
</dbReference>
<dbReference type="SUPFAM" id="SSF49899">
    <property type="entry name" value="Concanavalin A-like lectins/glucanases"/>
    <property type="match status" value="1"/>
</dbReference>
<dbReference type="InterPro" id="IPR027370">
    <property type="entry name" value="Znf-RING_euk"/>
</dbReference>
<dbReference type="InterPro" id="IPR043136">
    <property type="entry name" value="B30.2/SPRY_sf"/>
</dbReference>
<evidence type="ECO:0000313" key="10">
    <source>
        <dbReference type="Proteomes" id="UP000694403"/>
    </source>
</evidence>
<dbReference type="Proteomes" id="UP000694403">
    <property type="component" value="Unplaced"/>
</dbReference>
<dbReference type="InterPro" id="IPR003879">
    <property type="entry name" value="Butyrophylin_SPRY"/>
</dbReference>
<evidence type="ECO:0000313" key="9">
    <source>
        <dbReference type="Ensembl" id="ENSCSRP00000022409.1"/>
    </source>
</evidence>
<dbReference type="PROSITE" id="PS50089">
    <property type="entry name" value="ZF_RING_2"/>
    <property type="match status" value="1"/>
</dbReference>
<dbReference type="InterPro" id="IPR003877">
    <property type="entry name" value="SPRY_dom"/>
</dbReference>
<evidence type="ECO:0000259" key="6">
    <source>
        <dbReference type="PROSITE" id="PS50089"/>
    </source>
</evidence>
<dbReference type="InterPro" id="IPR006574">
    <property type="entry name" value="PRY"/>
</dbReference>
<reference evidence="9" key="2">
    <citation type="submission" date="2025-09" db="UniProtKB">
        <authorList>
            <consortium name="Ensembl"/>
        </authorList>
    </citation>
    <scope>IDENTIFICATION</scope>
</reference>
<evidence type="ECO:0000259" key="8">
    <source>
        <dbReference type="PROSITE" id="PS50188"/>
    </source>
</evidence>
<dbReference type="InterPro" id="IPR017907">
    <property type="entry name" value="Znf_RING_CS"/>
</dbReference>
<dbReference type="CDD" id="cd13744">
    <property type="entry name" value="SPRY_PRY_TRIM62"/>
    <property type="match status" value="1"/>
</dbReference>
<dbReference type="PROSITE" id="PS00518">
    <property type="entry name" value="ZF_RING_1"/>
    <property type="match status" value="1"/>
</dbReference>
<dbReference type="Ensembl" id="ENSCSRT00000023389.1">
    <property type="protein sequence ID" value="ENSCSRP00000022409.1"/>
    <property type="gene ID" value="ENSCSRG00000016911.1"/>
</dbReference>
<organism evidence="9 10">
    <name type="scientific">Chelydra serpentina</name>
    <name type="common">Snapping turtle</name>
    <name type="synonym">Testudo serpentina</name>
    <dbReference type="NCBI Taxonomy" id="8475"/>
    <lineage>
        <taxon>Eukaryota</taxon>
        <taxon>Metazoa</taxon>
        <taxon>Chordata</taxon>
        <taxon>Craniata</taxon>
        <taxon>Vertebrata</taxon>
        <taxon>Euteleostomi</taxon>
        <taxon>Archelosauria</taxon>
        <taxon>Testudinata</taxon>
        <taxon>Testudines</taxon>
        <taxon>Cryptodira</taxon>
        <taxon>Durocryptodira</taxon>
        <taxon>Americhelydia</taxon>
        <taxon>Chelydroidea</taxon>
        <taxon>Chelydridae</taxon>
        <taxon>Chelydra</taxon>
    </lineage>
</organism>